<dbReference type="CDD" id="cd02845">
    <property type="entry name" value="PAZ_piwi_like"/>
    <property type="match status" value="1"/>
</dbReference>
<feature type="domain" description="Piwi" evidence="9">
    <location>
        <begin position="442"/>
        <end position="733"/>
    </location>
</feature>
<dbReference type="Proteomes" id="UP000001593">
    <property type="component" value="Unassembled WGS sequence"/>
</dbReference>
<dbReference type="GO" id="GO:0030154">
    <property type="term" value="P:cell differentiation"/>
    <property type="evidence" value="ECO:0007669"/>
    <property type="project" value="UniProtKB-KW"/>
</dbReference>
<dbReference type="InterPro" id="IPR003100">
    <property type="entry name" value="PAZ_dom"/>
</dbReference>
<accession>A7SQI3</accession>
<dbReference type="SUPFAM" id="SSF53098">
    <property type="entry name" value="Ribonuclease H-like"/>
    <property type="match status" value="1"/>
</dbReference>
<dbReference type="FunFam" id="2.170.260.10:FF:000003">
    <property type="entry name" value="Piwi-like RNA-mediated gene silencing 2"/>
    <property type="match status" value="1"/>
</dbReference>
<proteinExistence type="inferred from homology"/>
<gene>
    <name evidence="10" type="ORF">NEMVEDRAFT_v1g127599</name>
</gene>
<dbReference type="HOGENOM" id="CLU_008813_0_0_1"/>
<keyword evidence="2" id="KW-0217">Developmental protein</keyword>
<dbReference type="GO" id="GO:0034584">
    <property type="term" value="F:piRNA binding"/>
    <property type="evidence" value="ECO:0000318"/>
    <property type="project" value="GO_Central"/>
</dbReference>
<dbReference type="Gene3D" id="3.40.50.2300">
    <property type="match status" value="1"/>
</dbReference>
<evidence type="ECO:0000256" key="1">
    <source>
        <dbReference type="ARBA" id="ARBA00004496"/>
    </source>
</evidence>
<protein>
    <submittedName>
        <fullName evidence="10">Uncharacterized protein</fullName>
    </submittedName>
</protein>
<keyword evidence="5" id="KW-0694">RNA-binding</keyword>
<evidence type="ECO:0000313" key="11">
    <source>
        <dbReference type="Proteomes" id="UP000001593"/>
    </source>
</evidence>
<dbReference type="SMART" id="SM00949">
    <property type="entry name" value="PAZ"/>
    <property type="match status" value="1"/>
</dbReference>
<dbReference type="PROSITE" id="PS50822">
    <property type="entry name" value="PIWI"/>
    <property type="match status" value="1"/>
</dbReference>
<dbReference type="Pfam" id="PF02170">
    <property type="entry name" value="PAZ"/>
    <property type="match status" value="1"/>
</dbReference>
<keyword evidence="3" id="KW-0963">Cytoplasm</keyword>
<dbReference type="CDD" id="cd04658">
    <property type="entry name" value="Piwi_piwi-like_Euk"/>
    <property type="match status" value="1"/>
</dbReference>
<dbReference type="FunFam" id="3.30.420.10:FF:000014">
    <property type="entry name" value="Piwi-like RNA-mediated gene silencing 1"/>
    <property type="match status" value="1"/>
</dbReference>
<dbReference type="Gene3D" id="3.30.420.10">
    <property type="entry name" value="Ribonuclease H-like superfamily/Ribonuclease H"/>
    <property type="match status" value="1"/>
</dbReference>
<dbReference type="PROSITE" id="PS50821">
    <property type="entry name" value="PAZ"/>
    <property type="match status" value="1"/>
</dbReference>
<reference evidence="10 11" key="1">
    <citation type="journal article" date="2007" name="Science">
        <title>Sea anemone genome reveals ancestral eumetazoan gene repertoire and genomic organization.</title>
        <authorList>
            <person name="Putnam N.H."/>
            <person name="Srivastava M."/>
            <person name="Hellsten U."/>
            <person name="Dirks B."/>
            <person name="Chapman J."/>
            <person name="Salamov A."/>
            <person name="Terry A."/>
            <person name="Shapiro H."/>
            <person name="Lindquist E."/>
            <person name="Kapitonov V.V."/>
            <person name="Jurka J."/>
            <person name="Genikhovich G."/>
            <person name="Grigoriev I.V."/>
            <person name="Lucas S.M."/>
            <person name="Steele R.E."/>
            <person name="Finnerty J.R."/>
            <person name="Technau U."/>
            <person name="Martindale M.Q."/>
            <person name="Rokhsar D.S."/>
        </authorList>
    </citation>
    <scope>NUCLEOTIDE SEQUENCE [LARGE SCALE GENOMIC DNA]</scope>
    <source>
        <strain evidence="11">CH2 X CH6</strain>
    </source>
</reference>
<feature type="domain" description="PAZ" evidence="8">
    <location>
        <begin position="166"/>
        <end position="278"/>
    </location>
</feature>
<dbReference type="InterPro" id="IPR012337">
    <property type="entry name" value="RNaseH-like_sf"/>
</dbReference>
<feature type="non-terminal residue" evidence="10">
    <location>
        <position position="1"/>
    </location>
</feature>
<evidence type="ECO:0000256" key="7">
    <source>
        <dbReference type="ARBA" id="ARBA00038291"/>
    </source>
</evidence>
<dbReference type="AlphaFoldDB" id="A7SQI3"/>
<dbReference type="GO" id="GO:0031047">
    <property type="term" value="P:regulatory ncRNA-mediated gene silencing"/>
    <property type="evidence" value="ECO:0000318"/>
    <property type="project" value="GO_Central"/>
</dbReference>
<dbReference type="eggNOG" id="KOG1042">
    <property type="taxonomic scope" value="Eukaryota"/>
</dbReference>
<dbReference type="EMBL" id="DS469746">
    <property type="protein sequence ID" value="EDO34027.1"/>
    <property type="molecule type" value="Genomic_DNA"/>
</dbReference>
<dbReference type="Pfam" id="PF23278">
    <property type="entry name" value="Piwi_N"/>
    <property type="match status" value="1"/>
</dbReference>
<evidence type="ECO:0000256" key="2">
    <source>
        <dbReference type="ARBA" id="ARBA00022473"/>
    </source>
</evidence>
<dbReference type="InterPro" id="IPR036397">
    <property type="entry name" value="RNaseH_sf"/>
</dbReference>
<name>A7SQI3_NEMVE</name>
<keyword evidence="11" id="KW-1185">Reference proteome</keyword>
<dbReference type="Gene3D" id="2.170.260.10">
    <property type="entry name" value="paz domain"/>
    <property type="match status" value="1"/>
</dbReference>
<dbReference type="OMA" id="EGGLKLC"/>
<sequence>IPLSCNYIRIHCPEQAVFQYCVSYSPEIDNRSERFHLLQQHPGFRGPQKAFDSTMLFLPRRLPQPVTQLQSTRRSDGSPVTVTITFTRVVPPDDAIFQVYNILFRRVMKILDMQQVGRYFYNPKTPAHIPQHNLVLWPGYITSLQHYEGGLMLLCDVHHRLLRTDSCLDYMLNMHSKVGDRFRDEVSKELIGSVVLTTYNNKTYRVDDIDWNKRPTSTFTFHNGEQMTFVEYYKKSYEIEIRDLDQPMIVNRPKKTEQKRGGVIEVILLIPELCKLTGLNDAMRKDFRVMKDIAAHTRVNPMQRQEAMKKFVMSINSTPEALEQLTAWNLRLDTSTLMTEGRQFPPEKIIYGNTTGSAGDQADWGRDATREKVISAVNLNNWMVFFTQRDSGKANDFVQTMNKCAPAMGIQVNQPKMNQLRDDRTETYLRSIRENLHPQVQVVVVIFPTSRDDRYAAVKKLCCVESPVPSQVIISKTISNPTKLRSVVQKIALQINVKLGGELWALDIPSRSLMVCGIDVYHDKARGGRSVGGLVCSMNRSLTRWYSDVCFQSPGQELIDGLKMLLIKGIRKWHDVNNALPERIIVYRDGVGDGQLKVVAGYEVQQFEECFASFGESYKPKLAVLVVQKRINTRIFSAEPRLGNPGPGSVLDHTVTRKDWNDFFLVSQHVRQGTVTPTHYVVVYDTSNWKPDIMQKLSYKLTHLYYNWPGTVRVPAPCQYAHKLAYQVGQSIHGQPSQELCDRLFFL</sequence>
<evidence type="ECO:0000256" key="5">
    <source>
        <dbReference type="ARBA" id="ARBA00022884"/>
    </source>
</evidence>
<evidence type="ECO:0000259" key="8">
    <source>
        <dbReference type="PROSITE" id="PS50821"/>
    </source>
</evidence>
<evidence type="ECO:0000256" key="6">
    <source>
        <dbReference type="ARBA" id="ARBA00023158"/>
    </source>
</evidence>
<dbReference type="InParanoid" id="A7SQI3"/>
<dbReference type="Pfam" id="PF02171">
    <property type="entry name" value="Piwi"/>
    <property type="match status" value="1"/>
</dbReference>
<evidence type="ECO:0000256" key="3">
    <source>
        <dbReference type="ARBA" id="ARBA00022490"/>
    </source>
</evidence>
<dbReference type="PhylomeDB" id="A7SQI3"/>
<dbReference type="STRING" id="45351.A7SQI3"/>
<keyword evidence="4" id="KW-0221">Differentiation</keyword>
<evidence type="ECO:0000313" key="10">
    <source>
        <dbReference type="EMBL" id="EDO34027.1"/>
    </source>
</evidence>
<dbReference type="SMART" id="SM00950">
    <property type="entry name" value="Piwi"/>
    <property type="match status" value="1"/>
</dbReference>
<dbReference type="InterPro" id="IPR036085">
    <property type="entry name" value="PAZ_dom_sf"/>
</dbReference>
<comment type="similarity">
    <text evidence="7">Belongs to the argonaute family. Piwi subfamily.</text>
</comment>
<evidence type="ECO:0000256" key="4">
    <source>
        <dbReference type="ARBA" id="ARBA00022782"/>
    </source>
</evidence>
<dbReference type="PANTHER" id="PTHR22891">
    <property type="entry name" value="EUKARYOTIC TRANSLATION INITIATION FACTOR 2C"/>
    <property type="match status" value="1"/>
</dbReference>
<comment type="subcellular location">
    <subcellularLocation>
        <location evidence="1">Cytoplasm</location>
    </subcellularLocation>
</comment>
<dbReference type="SUPFAM" id="SSF101690">
    <property type="entry name" value="PAZ domain"/>
    <property type="match status" value="1"/>
</dbReference>
<keyword evidence="6" id="KW-0943">RNA-mediated gene silencing</keyword>
<dbReference type="GO" id="GO:0005634">
    <property type="term" value="C:nucleus"/>
    <property type="evidence" value="ECO:0000318"/>
    <property type="project" value="GO_Central"/>
</dbReference>
<evidence type="ECO:0000259" key="9">
    <source>
        <dbReference type="PROSITE" id="PS50822"/>
    </source>
</evidence>
<dbReference type="GO" id="GO:0043186">
    <property type="term" value="C:P granule"/>
    <property type="evidence" value="ECO:0000318"/>
    <property type="project" value="GO_Central"/>
</dbReference>
<dbReference type="InterPro" id="IPR003165">
    <property type="entry name" value="Piwi"/>
</dbReference>
<organism evidence="10 11">
    <name type="scientific">Nematostella vectensis</name>
    <name type="common">Starlet sea anemone</name>
    <dbReference type="NCBI Taxonomy" id="45351"/>
    <lineage>
        <taxon>Eukaryota</taxon>
        <taxon>Metazoa</taxon>
        <taxon>Cnidaria</taxon>
        <taxon>Anthozoa</taxon>
        <taxon>Hexacorallia</taxon>
        <taxon>Actiniaria</taxon>
        <taxon>Edwardsiidae</taxon>
        <taxon>Nematostella</taxon>
    </lineage>
</organism>
<dbReference type="GO" id="GO:0004521">
    <property type="term" value="F:RNA endonuclease activity"/>
    <property type="evidence" value="ECO:0000318"/>
    <property type="project" value="GO_Central"/>
</dbReference>